<name>A0A016VBD7_9BILA</name>
<evidence type="ECO:0000256" key="1">
    <source>
        <dbReference type="ARBA" id="ARBA00004370"/>
    </source>
</evidence>
<keyword evidence="3 8" id="KW-0812">Transmembrane</keyword>
<dbReference type="InterPro" id="IPR006593">
    <property type="entry name" value="Cyt_b561/ferric_Rdtase_TM"/>
</dbReference>
<evidence type="ECO:0000256" key="4">
    <source>
        <dbReference type="ARBA" id="ARBA00022729"/>
    </source>
</evidence>
<evidence type="ECO:0000313" key="12">
    <source>
        <dbReference type="Proteomes" id="UP000024635"/>
    </source>
</evidence>
<sequence>MNLWILASLLLLDLLLVAGHFEQSTCGKQKKCIFSPVACKKRNDCRQIFSYSPHEDGWVDMEMFSTNDVPLNNYMAVAFSEDDSMGDDFVTQCVFPAGGEPTAHFSLNVGKSNVPPNEEADKAAEEQNLKLVHAHKGEDGMYCHFRQKSTNGESKFAPVLDKDQHIFLARGKARDGRSLDIHSLDPTSVNFPYITNEKVNVMKRDAPAQAPTNASAAEEETADEPFISRDTKFWLIKVHGMLMIFAWMVLVASAVLSARYLRDHFSNSAPWGLKWWFHIHRTLNIAALPFILISTFLIFLAKDWTWEGPSVNQSSSFNFSPGSLHSLFGTIAILVAIIQPLLALMRCQPDTGARPIFNWTHRILGITGIVLAIVAILIAANSFVSLWSNPSWCVLVVIFYIVVVVLSVALFELLSYMKSKASSKTTAMEMRNRTSHRYDDSGRVVNSPAKIIHKKPLYGIAALYFAFALFSFCVAALLMVMLVV</sequence>
<dbReference type="AlphaFoldDB" id="A0A016VBD7"/>
<comment type="caution">
    <text evidence="11">The sequence shown here is derived from an EMBL/GenBank/DDBJ whole genome shotgun (WGS) entry which is preliminary data.</text>
</comment>
<proteinExistence type="predicted"/>
<evidence type="ECO:0000256" key="3">
    <source>
        <dbReference type="ARBA" id="ARBA00022692"/>
    </source>
</evidence>
<feature type="transmembrane region" description="Helical" evidence="8">
    <location>
        <begin position="238"/>
        <end position="261"/>
    </location>
</feature>
<evidence type="ECO:0000256" key="7">
    <source>
        <dbReference type="ARBA" id="ARBA00023136"/>
    </source>
</evidence>
<dbReference type="PROSITE" id="PS50939">
    <property type="entry name" value="CYTOCHROME_B561"/>
    <property type="match status" value="1"/>
</dbReference>
<accession>A0A016VBD7</accession>
<keyword evidence="7 8" id="KW-0472">Membrane</keyword>
<keyword evidence="6 8" id="KW-1133">Transmembrane helix</keyword>
<dbReference type="EMBL" id="JARK01001348">
    <property type="protein sequence ID" value="EYC24979.1"/>
    <property type="molecule type" value="Genomic_DNA"/>
</dbReference>
<dbReference type="Pfam" id="PF03351">
    <property type="entry name" value="DOMON"/>
    <property type="match status" value="1"/>
</dbReference>
<evidence type="ECO:0000256" key="9">
    <source>
        <dbReference type="SAM" id="SignalP"/>
    </source>
</evidence>
<dbReference type="OrthoDB" id="2419613at2759"/>
<feature type="domain" description="Cytochrome b561" evidence="10">
    <location>
        <begin position="201"/>
        <end position="415"/>
    </location>
</feature>
<dbReference type="PANTHER" id="PTHR23130">
    <property type="entry name" value="CYTOCHROME B561 AND DOMON DOMAIN-CONTAINING PROTEIN"/>
    <property type="match status" value="1"/>
</dbReference>
<dbReference type="GO" id="GO:0016020">
    <property type="term" value="C:membrane"/>
    <property type="evidence" value="ECO:0007669"/>
    <property type="project" value="UniProtKB-SubCell"/>
</dbReference>
<dbReference type="Proteomes" id="UP000024635">
    <property type="component" value="Unassembled WGS sequence"/>
</dbReference>
<evidence type="ECO:0000256" key="5">
    <source>
        <dbReference type="ARBA" id="ARBA00022982"/>
    </source>
</evidence>
<feature type="transmembrane region" description="Helical" evidence="8">
    <location>
        <begin position="457"/>
        <end position="483"/>
    </location>
</feature>
<evidence type="ECO:0000256" key="6">
    <source>
        <dbReference type="ARBA" id="ARBA00022989"/>
    </source>
</evidence>
<evidence type="ECO:0000256" key="2">
    <source>
        <dbReference type="ARBA" id="ARBA00022448"/>
    </source>
</evidence>
<feature type="transmembrane region" description="Helical" evidence="8">
    <location>
        <begin position="394"/>
        <end position="414"/>
    </location>
</feature>
<dbReference type="PANTHER" id="PTHR23130:SF171">
    <property type="entry name" value="OS01G0895300 PROTEIN"/>
    <property type="match status" value="1"/>
</dbReference>
<feature type="signal peptide" evidence="9">
    <location>
        <begin position="1"/>
        <end position="19"/>
    </location>
</feature>
<keyword evidence="4 9" id="KW-0732">Signal</keyword>
<keyword evidence="5" id="KW-0249">Electron transport</keyword>
<evidence type="ECO:0000256" key="8">
    <source>
        <dbReference type="SAM" id="Phobius"/>
    </source>
</evidence>
<protein>
    <recommendedName>
        <fullName evidence="10">Cytochrome b561 domain-containing protein</fullName>
    </recommendedName>
</protein>
<comment type="subcellular location">
    <subcellularLocation>
        <location evidence="1">Membrane</location>
    </subcellularLocation>
</comment>
<dbReference type="Pfam" id="PF03188">
    <property type="entry name" value="Cytochrom_B561"/>
    <property type="match status" value="1"/>
</dbReference>
<feature type="chain" id="PRO_5001490510" description="Cytochrome b561 domain-containing protein" evidence="9">
    <location>
        <begin position="20"/>
        <end position="484"/>
    </location>
</feature>
<dbReference type="InterPro" id="IPR005018">
    <property type="entry name" value="DOMON_domain"/>
</dbReference>
<dbReference type="CDD" id="cd08760">
    <property type="entry name" value="Cyt_b561_FRRS1_like"/>
    <property type="match status" value="1"/>
</dbReference>
<gene>
    <name evidence="11" type="primary">Acey_s0012.g1619</name>
    <name evidence="11" type="ORF">Y032_0012g1619</name>
</gene>
<evidence type="ECO:0000259" key="10">
    <source>
        <dbReference type="PROSITE" id="PS50939"/>
    </source>
</evidence>
<keyword evidence="12" id="KW-1185">Reference proteome</keyword>
<feature type="transmembrane region" description="Helical" evidence="8">
    <location>
        <begin position="322"/>
        <end position="342"/>
    </location>
</feature>
<reference evidence="12" key="1">
    <citation type="journal article" date="2015" name="Nat. Genet.">
        <title>The genome and transcriptome of the zoonotic hookworm Ancylostoma ceylanicum identify infection-specific gene families.</title>
        <authorList>
            <person name="Schwarz E.M."/>
            <person name="Hu Y."/>
            <person name="Antoshechkin I."/>
            <person name="Miller M.M."/>
            <person name="Sternberg P.W."/>
            <person name="Aroian R.V."/>
        </authorList>
    </citation>
    <scope>NUCLEOTIDE SEQUENCE</scope>
    <source>
        <strain evidence="12">HY135</strain>
    </source>
</reference>
<keyword evidence="2" id="KW-0813">Transport</keyword>
<feature type="transmembrane region" description="Helical" evidence="8">
    <location>
        <begin position="282"/>
        <end position="302"/>
    </location>
</feature>
<organism evidence="11 12">
    <name type="scientific">Ancylostoma ceylanicum</name>
    <dbReference type="NCBI Taxonomy" id="53326"/>
    <lineage>
        <taxon>Eukaryota</taxon>
        <taxon>Metazoa</taxon>
        <taxon>Ecdysozoa</taxon>
        <taxon>Nematoda</taxon>
        <taxon>Chromadorea</taxon>
        <taxon>Rhabditida</taxon>
        <taxon>Rhabditina</taxon>
        <taxon>Rhabditomorpha</taxon>
        <taxon>Strongyloidea</taxon>
        <taxon>Ancylostomatidae</taxon>
        <taxon>Ancylostomatinae</taxon>
        <taxon>Ancylostoma</taxon>
    </lineage>
</organism>
<dbReference type="SMART" id="SM00665">
    <property type="entry name" value="B561"/>
    <property type="match status" value="1"/>
</dbReference>
<feature type="transmembrane region" description="Helical" evidence="8">
    <location>
        <begin position="363"/>
        <end position="388"/>
    </location>
</feature>
<evidence type="ECO:0000313" key="11">
    <source>
        <dbReference type="EMBL" id="EYC24979.1"/>
    </source>
</evidence>
<dbReference type="STRING" id="53326.A0A016VBD7"/>
<dbReference type="Gene3D" id="1.20.120.1770">
    <property type="match status" value="1"/>
</dbReference>